<protein>
    <submittedName>
        <fullName evidence="1">Uncharacterized protein</fullName>
    </submittedName>
</protein>
<dbReference type="AlphaFoldDB" id="A0AAN9MA06"/>
<proteinExistence type="predicted"/>
<gene>
    <name evidence="1" type="ORF">VNO80_22185</name>
</gene>
<evidence type="ECO:0000313" key="1">
    <source>
        <dbReference type="EMBL" id="KAK7347648.1"/>
    </source>
</evidence>
<name>A0AAN9MA06_PHACN</name>
<dbReference type="Proteomes" id="UP001374584">
    <property type="component" value="Unassembled WGS sequence"/>
</dbReference>
<comment type="caution">
    <text evidence="1">The sequence shown here is derived from an EMBL/GenBank/DDBJ whole genome shotgun (WGS) entry which is preliminary data.</text>
</comment>
<reference evidence="1 2" key="1">
    <citation type="submission" date="2024-01" db="EMBL/GenBank/DDBJ databases">
        <title>The genomes of 5 underutilized Papilionoideae crops provide insights into root nodulation and disease resistanc.</title>
        <authorList>
            <person name="Jiang F."/>
        </authorList>
    </citation>
    <scope>NUCLEOTIDE SEQUENCE [LARGE SCALE GENOMIC DNA]</scope>
    <source>
        <strain evidence="1">JINMINGXINNONG_FW02</strain>
        <tissue evidence="1">Leaves</tissue>
    </source>
</reference>
<keyword evidence="2" id="KW-1185">Reference proteome</keyword>
<accession>A0AAN9MA06</accession>
<sequence>MCHCTRSSNGREEVCQEFAIHGPATRTFYCGFLHTYAVPILLHNTTGCIGGDAVIGNARRSRNGSDKQSWSHETNKVLQTEINSLPIKTHRRWCSPP</sequence>
<dbReference type="EMBL" id="JAYMYR010000008">
    <property type="protein sequence ID" value="KAK7347648.1"/>
    <property type="molecule type" value="Genomic_DNA"/>
</dbReference>
<organism evidence="1 2">
    <name type="scientific">Phaseolus coccineus</name>
    <name type="common">Scarlet runner bean</name>
    <name type="synonym">Phaseolus multiflorus</name>
    <dbReference type="NCBI Taxonomy" id="3886"/>
    <lineage>
        <taxon>Eukaryota</taxon>
        <taxon>Viridiplantae</taxon>
        <taxon>Streptophyta</taxon>
        <taxon>Embryophyta</taxon>
        <taxon>Tracheophyta</taxon>
        <taxon>Spermatophyta</taxon>
        <taxon>Magnoliopsida</taxon>
        <taxon>eudicotyledons</taxon>
        <taxon>Gunneridae</taxon>
        <taxon>Pentapetalae</taxon>
        <taxon>rosids</taxon>
        <taxon>fabids</taxon>
        <taxon>Fabales</taxon>
        <taxon>Fabaceae</taxon>
        <taxon>Papilionoideae</taxon>
        <taxon>50 kb inversion clade</taxon>
        <taxon>NPAAA clade</taxon>
        <taxon>indigoferoid/millettioid clade</taxon>
        <taxon>Phaseoleae</taxon>
        <taxon>Phaseolus</taxon>
    </lineage>
</organism>
<evidence type="ECO:0000313" key="2">
    <source>
        <dbReference type="Proteomes" id="UP001374584"/>
    </source>
</evidence>